<name>A0A9P8PJ03_9ASCO</name>
<evidence type="ECO:0000256" key="2">
    <source>
        <dbReference type="ARBA" id="ARBA00022827"/>
    </source>
</evidence>
<dbReference type="OrthoDB" id="66881at2759"/>
<dbReference type="EMBL" id="JAEUBF010001178">
    <property type="protein sequence ID" value="KAH3672177.1"/>
    <property type="molecule type" value="Genomic_DNA"/>
</dbReference>
<reference evidence="4" key="1">
    <citation type="journal article" date="2021" name="Open Biol.">
        <title>Shared evolutionary footprints suggest mitochondrial oxidative damage underlies multiple complex I losses in fungi.</title>
        <authorList>
            <person name="Schikora-Tamarit M.A."/>
            <person name="Marcet-Houben M."/>
            <person name="Nosek J."/>
            <person name="Gabaldon T."/>
        </authorList>
    </citation>
    <scope>NUCLEOTIDE SEQUENCE</scope>
    <source>
        <strain evidence="4">CBS6341</strain>
    </source>
</reference>
<accession>A0A9P8PJ03</accession>
<keyword evidence="1" id="KW-0285">Flavoprotein</keyword>
<dbReference type="SUPFAM" id="SSF51905">
    <property type="entry name" value="FAD/NAD(P)-binding domain"/>
    <property type="match status" value="2"/>
</dbReference>
<keyword evidence="3" id="KW-0560">Oxidoreductase</keyword>
<evidence type="ECO:0000256" key="1">
    <source>
        <dbReference type="ARBA" id="ARBA00022630"/>
    </source>
</evidence>
<proteinExistence type="predicted"/>
<protein>
    <recommendedName>
        <fullName evidence="6">Flavin-containing monooxygenase</fullName>
    </recommendedName>
</protein>
<dbReference type="PIRSF" id="PIRSF000332">
    <property type="entry name" value="FMO"/>
    <property type="match status" value="1"/>
</dbReference>
<keyword evidence="2" id="KW-0274">FAD</keyword>
<sequence length="500" mass="57682">MTIDYASERVKVPKKVRSIAIIGGGPAAAVTLDTLKQQNAFDEITVFERGSHLGGVWNISDSFNEKLPIAPGSDMRTLDPPLENIPRDLEIGQTVEVRRSRQHRFDEGAGYKRLRTNVPQQLMCFSDLKEWGIPDERKIDKDYCYAEDVRDYIRRYFARHSKDHIELNTSVEEVYKDYSFSDSKFVLTLRKNTNDRDTNGGYIDTWYKKEFDALLIATGHYNVPFIPEVDGLDKVFAKYPSKLIHSKYFVPGVDTYDDEVVVVIGSRISAFDIITSLSKTAKFVYNSKKQIPEVQQKNQGFENIQEKPLITSYSLKTSDNGEDEITVHFSDGSTVVNPDRIIYATGYHSSYPFLEKNFPNFSLGHTLPDLYDHTIYTKDPLLAVIGIPTSAITFRVFEYQAIYVSAFLAGKLTLPSIKEQNRWCLERFSKYGNSRLYHAFEAEKFNWTRELIAKSGNYHDGINGRKYPEYTQEDEDLHKEVLKKYAEEVYYFLDPTKMYF</sequence>
<dbReference type="PRINTS" id="PR00419">
    <property type="entry name" value="ADXRDTASE"/>
</dbReference>
<dbReference type="PANTHER" id="PTHR23023">
    <property type="entry name" value="DIMETHYLANILINE MONOOXYGENASE"/>
    <property type="match status" value="1"/>
</dbReference>
<dbReference type="AlphaFoldDB" id="A0A9P8PJ03"/>
<reference evidence="4" key="2">
    <citation type="submission" date="2021-01" db="EMBL/GenBank/DDBJ databases">
        <authorList>
            <person name="Schikora-Tamarit M.A."/>
        </authorList>
    </citation>
    <scope>NUCLEOTIDE SEQUENCE</scope>
    <source>
        <strain evidence="4">CBS6341</strain>
    </source>
</reference>
<dbReference type="Proteomes" id="UP000769528">
    <property type="component" value="Unassembled WGS sequence"/>
</dbReference>
<gene>
    <name evidence="4" type="ORF">WICMUC_004406</name>
</gene>
<dbReference type="GO" id="GO:0050660">
    <property type="term" value="F:flavin adenine dinucleotide binding"/>
    <property type="evidence" value="ECO:0007669"/>
    <property type="project" value="InterPro"/>
</dbReference>
<evidence type="ECO:0008006" key="6">
    <source>
        <dbReference type="Google" id="ProtNLM"/>
    </source>
</evidence>
<keyword evidence="5" id="KW-1185">Reference proteome</keyword>
<dbReference type="GO" id="GO:0016491">
    <property type="term" value="F:oxidoreductase activity"/>
    <property type="evidence" value="ECO:0007669"/>
    <property type="project" value="UniProtKB-KW"/>
</dbReference>
<dbReference type="Pfam" id="PF13738">
    <property type="entry name" value="Pyr_redox_3"/>
    <property type="match status" value="1"/>
</dbReference>
<dbReference type="GO" id="GO:0050661">
    <property type="term" value="F:NADP binding"/>
    <property type="evidence" value="ECO:0007669"/>
    <property type="project" value="InterPro"/>
</dbReference>
<dbReference type="InterPro" id="IPR036188">
    <property type="entry name" value="FAD/NAD-bd_sf"/>
</dbReference>
<dbReference type="InterPro" id="IPR050346">
    <property type="entry name" value="FMO-like"/>
</dbReference>
<comment type="caution">
    <text evidence="4">The sequence shown here is derived from an EMBL/GenBank/DDBJ whole genome shotgun (WGS) entry which is preliminary data.</text>
</comment>
<dbReference type="InterPro" id="IPR000960">
    <property type="entry name" value="Flavin_mOase"/>
</dbReference>
<dbReference type="Pfam" id="PF13450">
    <property type="entry name" value="NAD_binding_8"/>
    <property type="match status" value="1"/>
</dbReference>
<evidence type="ECO:0000313" key="4">
    <source>
        <dbReference type="EMBL" id="KAH3672177.1"/>
    </source>
</evidence>
<evidence type="ECO:0000313" key="5">
    <source>
        <dbReference type="Proteomes" id="UP000769528"/>
    </source>
</evidence>
<organism evidence="4 5">
    <name type="scientific">Wickerhamomyces mucosus</name>
    <dbReference type="NCBI Taxonomy" id="1378264"/>
    <lineage>
        <taxon>Eukaryota</taxon>
        <taxon>Fungi</taxon>
        <taxon>Dikarya</taxon>
        <taxon>Ascomycota</taxon>
        <taxon>Saccharomycotina</taxon>
        <taxon>Saccharomycetes</taxon>
        <taxon>Phaffomycetales</taxon>
        <taxon>Wickerhamomycetaceae</taxon>
        <taxon>Wickerhamomyces</taxon>
    </lineage>
</organism>
<evidence type="ECO:0000256" key="3">
    <source>
        <dbReference type="ARBA" id="ARBA00023002"/>
    </source>
</evidence>
<dbReference type="Gene3D" id="3.50.50.60">
    <property type="entry name" value="FAD/NAD(P)-binding domain"/>
    <property type="match status" value="2"/>
</dbReference>